<feature type="compositionally biased region" description="Basic and acidic residues" evidence="1">
    <location>
        <begin position="269"/>
        <end position="289"/>
    </location>
</feature>
<dbReference type="HOGENOM" id="CLU_816978_0_0_1"/>
<organism evidence="3">
    <name type="scientific">Magallana gigas</name>
    <name type="common">Pacific oyster</name>
    <name type="synonym">Crassostrea gigas</name>
    <dbReference type="NCBI Taxonomy" id="29159"/>
    <lineage>
        <taxon>Eukaryota</taxon>
        <taxon>Metazoa</taxon>
        <taxon>Spiralia</taxon>
        <taxon>Lophotrochozoa</taxon>
        <taxon>Mollusca</taxon>
        <taxon>Bivalvia</taxon>
        <taxon>Autobranchia</taxon>
        <taxon>Pteriomorphia</taxon>
        <taxon>Ostreida</taxon>
        <taxon>Ostreoidea</taxon>
        <taxon>Ostreidae</taxon>
        <taxon>Magallana</taxon>
    </lineage>
</organism>
<gene>
    <name evidence="3" type="ORF">CGI_10006979</name>
</gene>
<dbReference type="InParanoid" id="K1PEV3"/>
<dbReference type="GO" id="GO:0005730">
    <property type="term" value="C:nucleolus"/>
    <property type="evidence" value="ECO:0007669"/>
    <property type="project" value="InterPro"/>
</dbReference>
<evidence type="ECO:0000313" key="3">
    <source>
        <dbReference type="EMBL" id="EKC20058.1"/>
    </source>
</evidence>
<dbReference type="InterPro" id="IPR007718">
    <property type="entry name" value="Srp40_C"/>
</dbReference>
<dbReference type="Pfam" id="PF05022">
    <property type="entry name" value="SRP40_C"/>
    <property type="match status" value="1"/>
</dbReference>
<evidence type="ECO:0000259" key="2">
    <source>
        <dbReference type="Pfam" id="PF05022"/>
    </source>
</evidence>
<protein>
    <recommendedName>
        <fullName evidence="2">Srp40 C-terminal domain-containing protein</fullName>
    </recommendedName>
</protein>
<sequence>MASSGENNSKALFPLVYDFLKEYCQDVAESFKKKLKTKPPPQDSPKLQQIYGQWSAEKLGEKRKLINSNGSPAVKKAKKESSSDDSSSSSDSSDEEATKKPTTPKVMPKAASAAKKNNSSSQATPKVKQDSSSSDSSDSSDEDEKQPKKTSKAGAGTSGKAVNAKKKADSSSSDSSSSDSNDSEGDSKKKTPASKSKSKAPTTSTPIMNGVVNGFGSDDDSGVYTSNKEENSDNSSKQKTDTGSAKMTKANNTPNSDKKKSTNTPFRRVQAEKIAVDPRVADNSFEAKRGASGSWGERANRDLKYTQGKSFRHEKTKKKRGSYAGGAIDTNVYSIRFDSE</sequence>
<feature type="compositionally biased region" description="Basic and acidic residues" evidence="1">
    <location>
        <begin position="227"/>
        <end position="240"/>
    </location>
</feature>
<dbReference type="AlphaFoldDB" id="K1PEV3"/>
<feature type="domain" description="Srp40 C-terminal" evidence="2">
    <location>
        <begin position="265"/>
        <end position="337"/>
    </location>
</feature>
<feature type="region of interest" description="Disordered" evidence="1">
    <location>
        <begin position="58"/>
        <end position="301"/>
    </location>
</feature>
<feature type="compositionally biased region" description="Polar residues" evidence="1">
    <location>
        <begin position="241"/>
        <end position="255"/>
    </location>
</feature>
<accession>K1PEV3</accession>
<reference evidence="3" key="1">
    <citation type="journal article" date="2012" name="Nature">
        <title>The oyster genome reveals stress adaptation and complexity of shell formation.</title>
        <authorList>
            <person name="Zhang G."/>
            <person name="Fang X."/>
            <person name="Guo X."/>
            <person name="Li L."/>
            <person name="Luo R."/>
            <person name="Xu F."/>
            <person name="Yang P."/>
            <person name="Zhang L."/>
            <person name="Wang X."/>
            <person name="Qi H."/>
            <person name="Xiong Z."/>
            <person name="Que H."/>
            <person name="Xie Y."/>
            <person name="Holland P.W."/>
            <person name="Paps J."/>
            <person name="Zhu Y."/>
            <person name="Wu F."/>
            <person name="Chen Y."/>
            <person name="Wang J."/>
            <person name="Peng C."/>
            <person name="Meng J."/>
            <person name="Yang L."/>
            <person name="Liu J."/>
            <person name="Wen B."/>
            <person name="Zhang N."/>
            <person name="Huang Z."/>
            <person name="Zhu Q."/>
            <person name="Feng Y."/>
            <person name="Mount A."/>
            <person name="Hedgecock D."/>
            <person name="Xu Z."/>
            <person name="Liu Y."/>
            <person name="Domazet-Loso T."/>
            <person name="Du Y."/>
            <person name="Sun X."/>
            <person name="Zhang S."/>
            <person name="Liu B."/>
            <person name="Cheng P."/>
            <person name="Jiang X."/>
            <person name="Li J."/>
            <person name="Fan D."/>
            <person name="Wang W."/>
            <person name="Fu W."/>
            <person name="Wang T."/>
            <person name="Wang B."/>
            <person name="Zhang J."/>
            <person name="Peng Z."/>
            <person name="Li Y."/>
            <person name="Li N."/>
            <person name="Wang J."/>
            <person name="Chen M."/>
            <person name="He Y."/>
            <person name="Tan F."/>
            <person name="Song X."/>
            <person name="Zheng Q."/>
            <person name="Huang R."/>
            <person name="Yang H."/>
            <person name="Du X."/>
            <person name="Chen L."/>
            <person name="Yang M."/>
            <person name="Gaffney P.M."/>
            <person name="Wang S."/>
            <person name="Luo L."/>
            <person name="She Z."/>
            <person name="Ming Y."/>
            <person name="Huang W."/>
            <person name="Zhang S."/>
            <person name="Huang B."/>
            <person name="Zhang Y."/>
            <person name="Qu T."/>
            <person name="Ni P."/>
            <person name="Miao G."/>
            <person name="Wang J."/>
            <person name="Wang Q."/>
            <person name="Steinberg C.E."/>
            <person name="Wang H."/>
            <person name="Li N."/>
            <person name="Qian L."/>
            <person name="Zhang G."/>
            <person name="Li Y."/>
            <person name="Yang H."/>
            <person name="Liu X."/>
            <person name="Wang J."/>
            <person name="Yin Y."/>
            <person name="Wang J."/>
        </authorList>
    </citation>
    <scope>NUCLEOTIDE SEQUENCE [LARGE SCALE GENOMIC DNA]</scope>
    <source>
        <strain evidence="3">05x7-T-G4-1.051#20</strain>
    </source>
</reference>
<dbReference type="InterPro" id="IPR039191">
    <property type="entry name" value="Nopp140-like"/>
</dbReference>
<dbReference type="GO" id="GO:0005654">
    <property type="term" value="C:nucleoplasm"/>
    <property type="evidence" value="ECO:0007669"/>
    <property type="project" value="TreeGrafter"/>
</dbReference>
<dbReference type="EMBL" id="JH818367">
    <property type="protein sequence ID" value="EKC20058.1"/>
    <property type="molecule type" value="Genomic_DNA"/>
</dbReference>
<evidence type="ECO:0000256" key="1">
    <source>
        <dbReference type="SAM" id="MobiDB-lite"/>
    </source>
</evidence>
<proteinExistence type="predicted"/>
<feature type="compositionally biased region" description="Low complexity" evidence="1">
    <location>
        <begin position="170"/>
        <end position="180"/>
    </location>
</feature>
<dbReference type="PANTHER" id="PTHR23216">
    <property type="entry name" value="NUCLEOLAR AND COILED-BODY PHOSPHOPROTEIN 1"/>
    <property type="match status" value="1"/>
</dbReference>
<dbReference type="PANTHER" id="PTHR23216:SF1">
    <property type="entry name" value="NUCLEOLAR AND COILED-BODY PHOSPHOPROTEIN 1"/>
    <property type="match status" value="1"/>
</dbReference>
<name>K1PEV3_MAGGI</name>
<feature type="compositionally biased region" description="Low complexity" evidence="1">
    <location>
        <begin position="100"/>
        <end position="121"/>
    </location>
</feature>